<feature type="coiled-coil region" evidence="1">
    <location>
        <begin position="95"/>
        <end position="225"/>
    </location>
</feature>
<evidence type="ECO:0000256" key="1">
    <source>
        <dbReference type="SAM" id="Coils"/>
    </source>
</evidence>
<sequence>MKTPKQLEEWSFSTENSDNVKNKIGDETLVEEDNLTEKSCSTLETTSSIDGLSATCGSCCLSQNIIRSLKQRLKELELESKINYLSLENSNLKLQKEHENTIKNLKQNFEQSIEENNKKLKAENDISSSQKDEKIYFLEEEIKKLHNQSDDLIKLQTNFNNLELKFIEEKEKTLNLKKKNSLLENQLKEMDKKIQKINSANENKIEELKQDFQQLIEENNKKINNFEKGFKKFF</sequence>
<evidence type="ECO:0000313" key="2">
    <source>
        <dbReference type="EMBL" id="CAD2188365.1"/>
    </source>
</evidence>
<keyword evidence="1" id="KW-0175">Coiled coil</keyword>
<comment type="caution">
    <text evidence="2">The sequence shown here is derived from an EMBL/GenBank/DDBJ whole genome shotgun (WGS) entry which is preliminary data.</text>
</comment>
<organism evidence="2 3">
    <name type="scientific">Meloidogyne enterolobii</name>
    <name type="common">Root-knot nematode worm</name>
    <name type="synonym">Meloidogyne mayaguensis</name>
    <dbReference type="NCBI Taxonomy" id="390850"/>
    <lineage>
        <taxon>Eukaryota</taxon>
        <taxon>Metazoa</taxon>
        <taxon>Ecdysozoa</taxon>
        <taxon>Nematoda</taxon>
        <taxon>Chromadorea</taxon>
        <taxon>Rhabditida</taxon>
        <taxon>Tylenchina</taxon>
        <taxon>Tylenchomorpha</taxon>
        <taxon>Tylenchoidea</taxon>
        <taxon>Meloidogynidae</taxon>
        <taxon>Meloidogyninae</taxon>
        <taxon>Meloidogyne</taxon>
    </lineage>
</organism>
<dbReference type="EMBL" id="CAJEWN010000688">
    <property type="protein sequence ID" value="CAD2188365.1"/>
    <property type="molecule type" value="Genomic_DNA"/>
</dbReference>
<evidence type="ECO:0000313" key="3">
    <source>
        <dbReference type="Proteomes" id="UP000580250"/>
    </source>
</evidence>
<name>A0A6V7WN60_MELEN</name>
<dbReference type="Proteomes" id="UP000580250">
    <property type="component" value="Unassembled WGS sequence"/>
</dbReference>
<dbReference type="AlphaFoldDB" id="A0A6V7WN60"/>
<reference evidence="2 3" key="1">
    <citation type="submission" date="2020-08" db="EMBL/GenBank/DDBJ databases">
        <authorList>
            <person name="Koutsovoulos G."/>
            <person name="Danchin GJ E."/>
        </authorList>
    </citation>
    <scope>NUCLEOTIDE SEQUENCE [LARGE SCALE GENOMIC DNA]</scope>
</reference>
<proteinExistence type="predicted"/>
<gene>
    <name evidence="2" type="ORF">MENT_LOCUS41009</name>
</gene>
<protein>
    <submittedName>
        <fullName evidence="2">Uncharacterized protein</fullName>
    </submittedName>
</protein>
<accession>A0A6V7WN60</accession>